<dbReference type="InterPro" id="IPR012479">
    <property type="entry name" value="SAP30BP"/>
</dbReference>
<dbReference type="GO" id="GO:0005634">
    <property type="term" value="C:nucleus"/>
    <property type="evidence" value="ECO:0007669"/>
    <property type="project" value="TreeGrafter"/>
</dbReference>
<dbReference type="Proteomes" id="UP000811246">
    <property type="component" value="Chromosome 9"/>
</dbReference>
<evidence type="ECO:0000313" key="3">
    <source>
        <dbReference type="Proteomes" id="UP000811246"/>
    </source>
</evidence>
<dbReference type="Pfam" id="PF07818">
    <property type="entry name" value="HCNGP"/>
    <property type="match status" value="1"/>
</dbReference>
<protein>
    <recommendedName>
        <fullName evidence="4">SAP30-binding protein</fullName>
    </recommendedName>
</protein>
<evidence type="ECO:0000256" key="1">
    <source>
        <dbReference type="SAM" id="MobiDB-lite"/>
    </source>
</evidence>
<accession>A0A922E1E0</accession>
<dbReference type="AlphaFoldDB" id="A0A922E1E0"/>
<sequence>MPQLPVSVVSPQQEAALSGSSRMSRKGQLTIVDYGHDEVAMSPEPEDGEIGGSGRVMFGEELQIANGNFHEKTPTGSIQALTPSNQVTPSSDPSHNDATNNAVHESDGAHDEEAVMEHEKEVDPMDKFLPPPPKAKCSEELQRKINKFLDYKKAGKSFNAEVRNRKDYRNPDFLLHAVRYQDIDQIGSCFRKDVFDPHGYDKSDYFDEIEADMRRTEQEKKKSQKVDFVSGGTQPVTIAPASRINIPIPGVSTAAATGLPSAPPVADTATRDVRQNKKSKLMGIEEILCPLGARIQFLQLGLMLYFYLQLMLAPDTWLLRSKDGVRRKKKDLVKGRWRGDPEPFTVLLTSELPYNIFEMGKSVSFSLVKGNVWTCILF</sequence>
<organism evidence="2 3">
    <name type="scientific">Carya illinoinensis</name>
    <name type="common">Pecan</name>
    <dbReference type="NCBI Taxonomy" id="32201"/>
    <lineage>
        <taxon>Eukaryota</taxon>
        <taxon>Viridiplantae</taxon>
        <taxon>Streptophyta</taxon>
        <taxon>Embryophyta</taxon>
        <taxon>Tracheophyta</taxon>
        <taxon>Spermatophyta</taxon>
        <taxon>Magnoliopsida</taxon>
        <taxon>eudicotyledons</taxon>
        <taxon>Gunneridae</taxon>
        <taxon>Pentapetalae</taxon>
        <taxon>rosids</taxon>
        <taxon>fabids</taxon>
        <taxon>Fagales</taxon>
        <taxon>Juglandaceae</taxon>
        <taxon>Carya</taxon>
    </lineage>
</organism>
<feature type="region of interest" description="Disordered" evidence="1">
    <location>
        <begin position="69"/>
        <end position="111"/>
    </location>
</feature>
<evidence type="ECO:0000313" key="2">
    <source>
        <dbReference type="EMBL" id="KAG6694903.1"/>
    </source>
</evidence>
<comment type="caution">
    <text evidence="2">The sequence shown here is derived from an EMBL/GenBank/DDBJ whole genome shotgun (WGS) entry which is preliminary data.</text>
</comment>
<proteinExistence type="predicted"/>
<reference evidence="2" key="1">
    <citation type="submission" date="2021-01" db="EMBL/GenBank/DDBJ databases">
        <authorList>
            <person name="Lovell J.T."/>
            <person name="Bentley N."/>
            <person name="Bhattarai G."/>
            <person name="Jenkins J.W."/>
            <person name="Sreedasyam A."/>
            <person name="Alarcon Y."/>
            <person name="Bock C."/>
            <person name="Boston L."/>
            <person name="Carlson J."/>
            <person name="Cervantes K."/>
            <person name="Clermont K."/>
            <person name="Krom N."/>
            <person name="Kubenka K."/>
            <person name="Mamidi S."/>
            <person name="Mattison C."/>
            <person name="Monteros M."/>
            <person name="Pisani C."/>
            <person name="Plott C."/>
            <person name="Rajasekar S."/>
            <person name="Rhein H.S."/>
            <person name="Rohla C."/>
            <person name="Song M."/>
            <person name="Hilaire R.S."/>
            <person name="Shu S."/>
            <person name="Wells L."/>
            <person name="Wang X."/>
            <person name="Webber J."/>
            <person name="Heerema R.J."/>
            <person name="Klein P."/>
            <person name="Conner P."/>
            <person name="Grauke L."/>
            <person name="Grimwood J."/>
            <person name="Schmutz J."/>
            <person name="Randall J.J."/>
        </authorList>
    </citation>
    <scope>NUCLEOTIDE SEQUENCE</scope>
    <source>
        <tissue evidence="2">Leaf</tissue>
    </source>
</reference>
<dbReference type="PANTHER" id="PTHR13464">
    <property type="entry name" value="TRANSCRIPTIONAL REGULATOR PROTEIN HCNGP"/>
    <property type="match status" value="1"/>
</dbReference>
<dbReference type="GO" id="GO:0006355">
    <property type="term" value="P:regulation of DNA-templated transcription"/>
    <property type="evidence" value="ECO:0007669"/>
    <property type="project" value="InterPro"/>
</dbReference>
<evidence type="ECO:0008006" key="4">
    <source>
        <dbReference type="Google" id="ProtNLM"/>
    </source>
</evidence>
<dbReference type="EMBL" id="CM031833">
    <property type="protein sequence ID" value="KAG6694903.1"/>
    <property type="molecule type" value="Genomic_DNA"/>
</dbReference>
<name>A0A922E1E0_CARIL</name>
<gene>
    <name evidence="2" type="ORF">I3842_09G070500</name>
</gene>
<feature type="region of interest" description="Disordered" evidence="1">
    <location>
        <begin position="1"/>
        <end position="26"/>
    </location>
</feature>
<feature type="compositionally biased region" description="Polar residues" evidence="1">
    <location>
        <begin position="74"/>
        <end position="103"/>
    </location>
</feature>
<feature type="compositionally biased region" description="Polar residues" evidence="1">
    <location>
        <begin position="9"/>
        <end position="22"/>
    </location>
</feature>
<dbReference type="PANTHER" id="PTHR13464:SF0">
    <property type="entry name" value="SAP30-BINDING PROTEIN"/>
    <property type="match status" value="1"/>
</dbReference>